<organism evidence="2 3">
    <name type="scientific">Microbacterium aquimaris</name>
    <dbReference type="NCBI Taxonomy" id="459816"/>
    <lineage>
        <taxon>Bacteria</taxon>
        <taxon>Bacillati</taxon>
        <taxon>Actinomycetota</taxon>
        <taxon>Actinomycetes</taxon>
        <taxon>Micrococcales</taxon>
        <taxon>Microbacteriaceae</taxon>
        <taxon>Microbacterium</taxon>
    </lineage>
</organism>
<feature type="transmembrane region" description="Helical" evidence="1">
    <location>
        <begin position="17"/>
        <end position="41"/>
    </location>
</feature>
<keyword evidence="3" id="KW-1185">Reference proteome</keyword>
<evidence type="ECO:0000256" key="1">
    <source>
        <dbReference type="SAM" id="Phobius"/>
    </source>
</evidence>
<evidence type="ECO:0000313" key="3">
    <source>
        <dbReference type="Proteomes" id="UP001291912"/>
    </source>
</evidence>
<gene>
    <name evidence="2" type="ORF">R2Q92_08245</name>
</gene>
<evidence type="ECO:0000313" key="2">
    <source>
        <dbReference type="EMBL" id="MDZ8161831.1"/>
    </source>
</evidence>
<protein>
    <recommendedName>
        <fullName evidence="4">DUF2530 domain-containing protein</fullName>
    </recommendedName>
</protein>
<keyword evidence="1" id="KW-0472">Membrane</keyword>
<reference evidence="2 3" key="1">
    <citation type="submission" date="2023-10" db="EMBL/GenBank/DDBJ databases">
        <title>Microbacterium xanthum sp. nov., isolated from seaweed.</title>
        <authorList>
            <person name="Lee S.D."/>
        </authorList>
    </citation>
    <scope>NUCLEOTIDE SEQUENCE [LARGE SCALE GENOMIC DNA]</scope>
    <source>
        <strain evidence="2 3">KCTC 19124</strain>
    </source>
</reference>
<dbReference type="RefSeq" id="WP_194424350.1">
    <property type="nucleotide sequence ID" value="NZ_BAAAPT010000002.1"/>
</dbReference>
<proteinExistence type="predicted"/>
<dbReference type="Proteomes" id="UP001291912">
    <property type="component" value="Unassembled WGS sequence"/>
</dbReference>
<keyword evidence="1" id="KW-0812">Transmembrane</keyword>
<accession>A0ABU5N6W3</accession>
<dbReference type="EMBL" id="JAWJYN010000002">
    <property type="protein sequence ID" value="MDZ8161831.1"/>
    <property type="molecule type" value="Genomic_DNA"/>
</dbReference>
<comment type="caution">
    <text evidence="2">The sequence shown here is derived from an EMBL/GenBank/DDBJ whole genome shotgun (WGS) entry which is preliminary data.</text>
</comment>
<feature type="transmembrane region" description="Helical" evidence="1">
    <location>
        <begin position="47"/>
        <end position="65"/>
    </location>
</feature>
<keyword evidence="1" id="KW-1133">Transmembrane helix</keyword>
<evidence type="ECO:0008006" key="4">
    <source>
        <dbReference type="Google" id="ProtNLM"/>
    </source>
</evidence>
<sequence length="79" mass="9068">MSDWWDAFVHSLATRQFALVVMQMIVWVAMTVVWVTAFALAPDGWRLFLAVVSTILAVFWTGIFVRARQLRREGGSSHR</sequence>
<name>A0ABU5N6W3_9MICO</name>